<dbReference type="Gene3D" id="3.20.200.10">
    <property type="entry name" value="MHCK/EF2 kinase"/>
    <property type="match status" value="1"/>
</dbReference>
<sequence>NGTFTKYIHNGSPFPLLDGFEKDYDICLFLCACQHLQYSKTQELPYVSDYQGYGNLLTDAQIMTSPIGKGVFGDGNIETCFNSFPLEHECNDFCAWMELQCFGRAGSEPNEEA</sequence>
<evidence type="ECO:0000256" key="1">
    <source>
        <dbReference type="ARBA" id="ARBA00022527"/>
    </source>
</evidence>
<evidence type="ECO:0000256" key="2">
    <source>
        <dbReference type="ARBA" id="ARBA00022679"/>
    </source>
</evidence>
<gene>
    <name evidence="5" type="ORF">BT96DRAFT_818219</name>
</gene>
<dbReference type="EMBL" id="ML769448">
    <property type="protein sequence ID" value="KAE9401194.1"/>
    <property type="molecule type" value="Genomic_DNA"/>
</dbReference>
<accession>A0A6A4HWB4</accession>
<name>A0A6A4HWB4_9AGAR</name>
<keyword evidence="2" id="KW-0808">Transferase</keyword>
<feature type="non-terminal residue" evidence="5">
    <location>
        <position position="1"/>
    </location>
</feature>
<dbReference type="GO" id="GO:0004674">
    <property type="term" value="F:protein serine/threonine kinase activity"/>
    <property type="evidence" value="ECO:0007669"/>
    <property type="project" value="UniProtKB-KW"/>
</dbReference>
<keyword evidence="1" id="KW-0723">Serine/threonine-protein kinase</keyword>
<dbReference type="AlphaFoldDB" id="A0A6A4HWB4"/>
<evidence type="ECO:0000313" key="6">
    <source>
        <dbReference type="Proteomes" id="UP000799118"/>
    </source>
</evidence>
<dbReference type="SUPFAM" id="SSF56112">
    <property type="entry name" value="Protein kinase-like (PK-like)"/>
    <property type="match status" value="1"/>
</dbReference>
<evidence type="ECO:0000313" key="5">
    <source>
        <dbReference type="EMBL" id="KAE9401194.1"/>
    </source>
</evidence>
<dbReference type="Pfam" id="PF02816">
    <property type="entry name" value="Alpha_kinase"/>
    <property type="match status" value="1"/>
</dbReference>
<keyword evidence="6" id="KW-1185">Reference proteome</keyword>
<dbReference type="GO" id="GO:0005524">
    <property type="term" value="F:ATP binding"/>
    <property type="evidence" value="ECO:0007669"/>
    <property type="project" value="InterPro"/>
</dbReference>
<evidence type="ECO:0000259" key="4">
    <source>
        <dbReference type="PROSITE" id="PS51158"/>
    </source>
</evidence>
<organism evidence="5 6">
    <name type="scientific">Gymnopus androsaceus JB14</name>
    <dbReference type="NCBI Taxonomy" id="1447944"/>
    <lineage>
        <taxon>Eukaryota</taxon>
        <taxon>Fungi</taxon>
        <taxon>Dikarya</taxon>
        <taxon>Basidiomycota</taxon>
        <taxon>Agaricomycotina</taxon>
        <taxon>Agaricomycetes</taxon>
        <taxon>Agaricomycetidae</taxon>
        <taxon>Agaricales</taxon>
        <taxon>Marasmiineae</taxon>
        <taxon>Omphalotaceae</taxon>
        <taxon>Gymnopus</taxon>
    </lineage>
</organism>
<reference evidence="5" key="1">
    <citation type="journal article" date="2019" name="Environ. Microbiol.">
        <title>Fungal ecological strategies reflected in gene transcription - a case study of two litter decomposers.</title>
        <authorList>
            <person name="Barbi F."/>
            <person name="Kohler A."/>
            <person name="Barry K."/>
            <person name="Baskaran P."/>
            <person name="Daum C."/>
            <person name="Fauchery L."/>
            <person name="Ihrmark K."/>
            <person name="Kuo A."/>
            <person name="LaButti K."/>
            <person name="Lipzen A."/>
            <person name="Morin E."/>
            <person name="Grigoriev I.V."/>
            <person name="Henrissat B."/>
            <person name="Lindahl B."/>
            <person name="Martin F."/>
        </authorList>
    </citation>
    <scope>NUCLEOTIDE SEQUENCE</scope>
    <source>
        <strain evidence="5">JB14</strain>
    </source>
</reference>
<keyword evidence="3" id="KW-0418">Kinase</keyword>
<dbReference type="InterPro" id="IPR011009">
    <property type="entry name" value="Kinase-like_dom_sf"/>
</dbReference>
<protein>
    <recommendedName>
        <fullName evidence="4">Alpha-type protein kinase domain-containing protein</fullName>
    </recommendedName>
</protein>
<feature type="domain" description="Alpha-type protein kinase" evidence="4">
    <location>
        <begin position="1"/>
        <end position="102"/>
    </location>
</feature>
<proteinExistence type="predicted"/>
<dbReference type="Proteomes" id="UP000799118">
    <property type="component" value="Unassembled WGS sequence"/>
</dbReference>
<evidence type="ECO:0000256" key="3">
    <source>
        <dbReference type="ARBA" id="ARBA00022777"/>
    </source>
</evidence>
<dbReference type="OrthoDB" id="301415at2759"/>
<dbReference type="PROSITE" id="PS51158">
    <property type="entry name" value="ALPHA_KINASE"/>
    <property type="match status" value="1"/>
</dbReference>
<dbReference type="InterPro" id="IPR004166">
    <property type="entry name" value="a-kinase_dom"/>
</dbReference>